<evidence type="ECO:0000313" key="2">
    <source>
        <dbReference type="EMBL" id="CAG8628703.1"/>
    </source>
</evidence>
<evidence type="ECO:0000256" key="1">
    <source>
        <dbReference type="SAM" id="MobiDB-lite"/>
    </source>
</evidence>
<sequence>MQRENQNNNSEIFSRQRCKIFTTTVTMTVARFSRQPLQDFNMKFSVARFLLQPSRQRQTSRRQPSRRQPLQDFN</sequence>
<dbReference type="AlphaFoldDB" id="A0A9N9D6K3"/>
<protein>
    <submittedName>
        <fullName evidence="2">18380_t:CDS:1</fullName>
    </submittedName>
</protein>
<keyword evidence="3" id="KW-1185">Reference proteome</keyword>
<name>A0A9N9D6K3_9GLOM</name>
<gene>
    <name evidence="2" type="ORF">RFULGI_LOCUS7637</name>
</gene>
<reference evidence="2" key="1">
    <citation type="submission" date="2021-06" db="EMBL/GenBank/DDBJ databases">
        <authorList>
            <person name="Kallberg Y."/>
            <person name="Tangrot J."/>
            <person name="Rosling A."/>
        </authorList>
    </citation>
    <scope>NUCLEOTIDE SEQUENCE</scope>
    <source>
        <strain evidence="2">IN212</strain>
    </source>
</reference>
<feature type="region of interest" description="Disordered" evidence="1">
    <location>
        <begin position="53"/>
        <end position="74"/>
    </location>
</feature>
<dbReference type="Proteomes" id="UP000789396">
    <property type="component" value="Unassembled WGS sequence"/>
</dbReference>
<accession>A0A9N9D6K3</accession>
<organism evidence="2 3">
    <name type="scientific">Racocetra fulgida</name>
    <dbReference type="NCBI Taxonomy" id="60492"/>
    <lineage>
        <taxon>Eukaryota</taxon>
        <taxon>Fungi</taxon>
        <taxon>Fungi incertae sedis</taxon>
        <taxon>Mucoromycota</taxon>
        <taxon>Glomeromycotina</taxon>
        <taxon>Glomeromycetes</taxon>
        <taxon>Diversisporales</taxon>
        <taxon>Gigasporaceae</taxon>
        <taxon>Racocetra</taxon>
    </lineage>
</organism>
<evidence type="ECO:0000313" key="3">
    <source>
        <dbReference type="Proteomes" id="UP000789396"/>
    </source>
</evidence>
<comment type="caution">
    <text evidence="2">The sequence shown here is derived from an EMBL/GenBank/DDBJ whole genome shotgun (WGS) entry which is preliminary data.</text>
</comment>
<feature type="non-terminal residue" evidence="2">
    <location>
        <position position="1"/>
    </location>
</feature>
<dbReference type="EMBL" id="CAJVPZ010011311">
    <property type="protein sequence ID" value="CAG8628703.1"/>
    <property type="molecule type" value="Genomic_DNA"/>
</dbReference>
<proteinExistence type="predicted"/>